<dbReference type="HOGENOM" id="CLU_078883_0_0_1"/>
<evidence type="ECO:0000259" key="3">
    <source>
        <dbReference type="PROSITE" id="PS51203"/>
    </source>
</evidence>
<keyword evidence="5" id="KW-1185">Reference proteome</keyword>
<comment type="similarity">
    <text evidence="1">Belongs to the p23/wos2 family.</text>
</comment>
<dbReference type="SUPFAM" id="SSF49764">
    <property type="entry name" value="HSP20-like chaperones"/>
    <property type="match status" value="1"/>
</dbReference>
<dbReference type="AlphaFoldDB" id="A0A0C3P325"/>
<sequence>MSTHPEVLWAQRSSESDDSKNVIYLTVSLPNIHDSSLKYELSPSSINFAANAGPANAETKHYEFSLDLYNDIIPELSQHKLTSRSFTAVLRKKDKKLEYWPRLTKEKAKTPFVKTDFDKWVDEDDQDGAPDDHFGMDGGFGNMDFSKMLGGDANDTGTASVPIPEDEAESDDDDGPPPLEDA</sequence>
<evidence type="ECO:0000256" key="2">
    <source>
        <dbReference type="SAM" id="MobiDB-lite"/>
    </source>
</evidence>
<dbReference type="InterPro" id="IPR008978">
    <property type="entry name" value="HSP20-like_chaperone"/>
</dbReference>
<reference evidence="5" key="2">
    <citation type="submission" date="2015-01" db="EMBL/GenBank/DDBJ databases">
        <title>Evolutionary Origins and Diversification of the Mycorrhizal Mutualists.</title>
        <authorList>
            <consortium name="DOE Joint Genome Institute"/>
            <consortium name="Mycorrhizal Genomics Consortium"/>
            <person name="Kohler A."/>
            <person name="Kuo A."/>
            <person name="Nagy L.G."/>
            <person name="Floudas D."/>
            <person name="Copeland A."/>
            <person name="Barry K.W."/>
            <person name="Cichocki N."/>
            <person name="Veneault-Fourrey C."/>
            <person name="LaButti K."/>
            <person name="Lindquist E.A."/>
            <person name="Lipzen A."/>
            <person name="Lundell T."/>
            <person name="Morin E."/>
            <person name="Murat C."/>
            <person name="Riley R."/>
            <person name="Ohm R."/>
            <person name="Sun H."/>
            <person name="Tunlid A."/>
            <person name="Henrissat B."/>
            <person name="Grigoriev I.V."/>
            <person name="Hibbett D.S."/>
            <person name="Martin F."/>
        </authorList>
    </citation>
    <scope>NUCLEOTIDE SEQUENCE [LARGE SCALE GENOMIC DNA]</scope>
    <source>
        <strain evidence="5">Marx 270</strain>
    </source>
</reference>
<dbReference type="InterPro" id="IPR007052">
    <property type="entry name" value="CS_dom"/>
</dbReference>
<dbReference type="PANTHER" id="PTHR22932">
    <property type="entry name" value="TELOMERASE-BINDING PROTEIN P23 HSP90 CO-CHAPERONE"/>
    <property type="match status" value="1"/>
</dbReference>
<evidence type="ECO:0000313" key="5">
    <source>
        <dbReference type="Proteomes" id="UP000054217"/>
    </source>
</evidence>
<dbReference type="FunCoup" id="A0A0C3P325">
    <property type="interactions" value="806"/>
</dbReference>
<name>A0A0C3P325_PISTI</name>
<gene>
    <name evidence="4" type="ORF">M404DRAFT_23943</name>
</gene>
<evidence type="ECO:0000256" key="1">
    <source>
        <dbReference type="ARBA" id="ARBA00025733"/>
    </source>
</evidence>
<dbReference type="GO" id="GO:0005829">
    <property type="term" value="C:cytosol"/>
    <property type="evidence" value="ECO:0007669"/>
    <property type="project" value="TreeGrafter"/>
</dbReference>
<dbReference type="CDD" id="cd06465">
    <property type="entry name" value="p23_hB-ind1_like"/>
    <property type="match status" value="1"/>
</dbReference>
<dbReference type="FunFam" id="2.60.40.790:FF:000013">
    <property type="entry name" value="Very-long-chain (3R)-3-hydroxyacyl-CoA dehydratase"/>
    <property type="match status" value="1"/>
</dbReference>
<dbReference type="GO" id="GO:0006457">
    <property type="term" value="P:protein folding"/>
    <property type="evidence" value="ECO:0007669"/>
    <property type="project" value="TreeGrafter"/>
</dbReference>
<feature type="domain" description="CS" evidence="3">
    <location>
        <begin position="2"/>
        <end position="104"/>
    </location>
</feature>
<dbReference type="GO" id="GO:0051879">
    <property type="term" value="F:Hsp90 protein binding"/>
    <property type="evidence" value="ECO:0007669"/>
    <property type="project" value="InterPro"/>
</dbReference>
<dbReference type="PROSITE" id="PS51203">
    <property type="entry name" value="CS"/>
    <property type="match status" value="1"/>
</dbReference>
<dbReference type="Proteomes" id="UP000054217">
    <property type="component" value="Unassembled WGS sequence"/>
</dbReference>
<dbReference type="STRING" id="870435.A0A0C3P325"/>
<dbReference type="InterPro" id="IPR045250">
    <property type="entry name" value="p23-like"/>
</dbReference>
<evidence type="ECO:0000313" key="4">
    <source>
        <dbReference type="EMBL" id="KIO07430.1"/>
    </source>
</evidence>
<dbReference type="OrthoDB" id="1564555at2759"/>
<dbReference type="InParanoid" id="A0A0C3P325"/>
<dbReference type="Pfam" id="PF04969">
    <property type="entry name" value="CS"/>
    <property type="match status" value="1"/>
</dbReference>
<dbReference type="GO" id="GO:0051087">
    <property type="term" value="F:protein-folding chaperone binding"/>
    <property type="evidence" value="ECO:0007669"/>
    <property type="project" value="TreeGrafter"/>
</dbReference>
<dbReference type="EMBL" id="KN831960">
    <property type="protein sequence ID" value="KIO07430.1"/>
    <property type="molecule type" value="Genomic_DNA"/>
</dbReference>
<proteinExistence type="inferred from homology"/>
<dbReference type="PANTHER" id="PTHR22932:SF1">
    <property type="entry name" value="CO-CHAPERONE PROTEIN DAF-41"/>
    <property type="match status" value="1"/>
</dbReference>
<protein>
    <recommendedName>
        <fullName evidence="3">CS domain-containing protein</fullName>
    </recommendedName>
</protein>
<feature type="compositionally biased region" description="Acidic residues" evidence="2">
    <location>
        <begin position="164"/>
        <end position="182"/>
    </location>
</feature>
<organism evidence="4 5">
    <name type="scientific">Pisolithus tinctorius Marx 270</name>
    <dbReference type="NCBI Taxonomy" id="870435"/>
    <lineage>
        <taxon>Eukaryota</taxon>
        <taxon>Fungi</taxon>
        <taxon>Dikarya</taxon>
        <taxon>Basidiomycota</taxon>
        <taxon>Agaricomycotina</taxon>
        <taxon>Agaricomycetes</taxon>
        <taxon>Agaricomycetidae</taxon>
        <taxon>Boletales</taxon>
        <taxon>Sclerodermatineae</taxon>
        <taxon>Pisolithaceae</taxon>
        <taxon>Pisolithus</taxon>
    </lineage>
</organism>
<dbReference type="GO" id="GO:0005634">
    <property type="term" value="C:nucleus"/>
    <property type="evidence" value="ECO:0007669"/>
    <property type="project" value="TreeGrafter"/>
</dbReference>
<dbReference type="Gene3D" id="2.60.40.790">
    <property type="match status" value="1"/>
</dbReference>
<reference evidence="4 5" key="1">
    <citation type="submission" date="2014-04" db="EMBL/GenBank/DDBJ databases">
        <authorList>
            <consortium name="DOE Joint Genome Institute"/>
            <person name="Kuo A."/>
            <person name="Kohler A."/>
            <person name="Costa M.D."/>
            <person name="Nagy L.G."/>
            <person name="Floudas D."/>
            <person name="Copeland A."/>
            <person name="Barry K.W."/>
            <person name="Cichocki N."/>
            <person name="Veneault-Fourrey C."/>
            <person name="LaButti K."/>
            <person name="Lindquist E.A."/>
            <person name="Lipzen A."/>
            <person name="Lundell T."/>
            <person name="Morin E."/>
            <person name="Murat C."/>
            <person name="Sun H."/>
            <person name="Tunlid A."/>
            <person name="Henrissat B."/>
            <person name="Grigoriev I.V."/>
            <person name="Hibbett D.S."/>
            <person name="Martin F."/>
            <person name="Nordberg H.P."/>
            <person name="Cantor M.N."/>
            <person name="Hua S.X."/>
        </authorList>
    </citation>
    <scope>NUCLEOTIDE SEQUENCE [LARGE SCALE GENOMIC DNA]</scope>
    <source>
        <strain evidence="4 5">Marx 270</strain>
    </source>
</reference>
<dbReference type="GO" id="GO:0051131">
    <property type="term" value="P:chaperone-mediated protein complex assembly"/>
    <property type="evidence" value="ECO:0007669"/>
    <property type="project" value="TreeGrafter"/>
</dbReference>
<accession>A0A0C3P325</accession>
<feature type="region of interest" description="Disordered" evidence="2">
    <location>
        <begin position="145"/>
        <end position="182"/>
    </location>
</feature>